<feature type="region of interest" description="Disordered" evidence="1">
    <location>
        <begin position="16"/>
        <end position="41"/>
    </location>
</feature>
<organism evidence="2 3">
    <name type="scientific">Rhodococcus erythropolis</name>
    <name type="common">Arthrobacter picolinophilus</name>
    <dbReference type="NCBI Taxonomy" id="1833"/>
    <lineage>
        <taxon>Bacteria</taxon>
        <taxon>Bacillati</taxon>
        <taxon>Actinomycetota</taxon>
        <taxon>Actinomycetes</taxon>
        <taxon>Mycobacteriales</taxon>
        <taxon>Nocardiaceae</taxon>
        <taxon>Rhodococcus</taxon>
        <taxon>Rhodococcus erythropolis group</taxon>
    </lineage>
</organism>
<comment type="caution">
    <text evidence="2">The sequence shown here is derived from an EMBL/GenBank/DDBJ whole genome shotgun (WGS) entry which is preliminary data.</text>
</comment>
<gene>
    <name evidence="2" type="ORF">BS297_11970</name>
</gene>
<name>A0A0C2ZP64_RHOER</name>
<evidence type="ECO:0000313" key="3">
    <source>
        <dbReference type="Proteomes" id="UP000325576"/>
    </source>
</evidence>
<evidence type="ECO:0000313" key="2">
    <source>
        <dbReference type="EMBL" id="KAB2585146.1"/>
    </source>
</evidence>
<dbReference type="Proteomes" id="UP000325576">
    <property type="component" value="Unassembled WGS sequence"/>
</dbReference>
<sequence>MSLTIRPITLWVDSGSLVHSPRNQPSKAEAHTPTGIQSTRGRILTYTRRNRLKKTKNAPCSSHIAAALTRSGEPNPPSLSYEPERSNGFGTQS</sequence>
<feature type="region of interest" description="Disordered" evidence="1">
    <location>
        <begin position="67"/>
        <end position="93"/>
    </location>
</feature>
<dbReference type="EMBL" id="MRBO01000362">
    <property type="protein sequence ID" value="KAB2585146.1"/>
    <property type="molecule type" value="Genomic_DNA"/>
</dbReference>
<accession>A0A0C2ZP64</accession>
<reference evidence="2 3" key="1">
    <citation type="journal article" date="2017" name="Poromechanics V (2013)">
        <title>Genomic Characterization of the Arsenic-Tolerant Actinobacterium, &lt;i&gt;Rhodococcus erythropolis&lt;/i&gt; S43.</title>
        <authorList>
            <person name="Retamal-Morales G."/>
            <person name="Mehnert M."/>
            <person name="Schwabe R."/>
            <person name="Tischler D."/>
            <person name="Schloemann M."/>
            <person name="Levican G.J."/>
        </authorList>
    </citation>
    <scope>NUCLEOTIDE SEQUENCE [LARGE SCALE GENOMIC DNA]</scope>
    <source>
        <strain evidence="2 3">S43</strain>
    </source>
</reference>
<evidence type="ECO:0000256" key="1">
    <source>
        <dbReference type="SAM" id="MobiDB-lite"/>
    </source>
</evidence>
<protein>
    <submittedName>
        <fullName evidence="2">Uncharacterized protein</fullName>
    </submittedName>
</protein>
<proteinExistence type="predicted"/>
<dbReference type="AlphaFoldDB" id="A0A0C2ZP64"/>